<gene>
    <name evidence="2" type="ORF">NSPZN2_50169</name>
</gene>
<evidence type="ECO:0000256" key="1">
    <source>
        <dbReference type="SAM" id="SignalP"/>
    </source>
</evidence>
<dbReference type="RefSeq" id="WP_213043758.1">
    <property type="nucleotide sequence ID" value="NZ_CAJNBJ010000018.1"/>
</dbReference>
<sequence length="333" mass="36653">MNRVLLVMGLLLGITGPAYADGGHAHHAIPTMPSLGQTTLAIDDHTVTLTFGPVDLPTGHDGELASSMPKKVFQLPEDTYMIGYKSEVFTKDGKPLPKNYLHHILMLNNDKPSVSCDGEPLFFAGAGLEMTEARFPEGYGVKLGKGQNLMSVVAFYHKAPPTKDVMARFTMYVAPKGTKVQEMDVYQVGVNIVCYSKFGQRGADQTDEGIEIKPGVSVLSAPLKFSMDGCVKFAYPHGHDELLMVALENKTSQKTLLRTVPEVDADGTFRDFLPHQVYRDGKGFTVTKQDDYEMVMVHHHPLHNPNIQHGMGNYLLYMTPGVCPQETNTAVVR</sequence>
<feature type="chain" id="PRO_5047119163" description="Copper type II ascorbate-dependent monooxygenase C-terminal domain-containing protein" evidence="1">
    <location>
        <begin position="21"/>
        <end position="333"/>
    </location>
</feature>
<feature type="signal peptide" evidence="1">
    <location>
        <begin position="1"/>
        <end position="20"/>
    </location>
</feature>
<evidence type="ECO:0000313" key="3">
    <source>
        <dbReference type="Proteomes" id="UP000675880"/>
    </source>
</evidence>
<dbReference type="EMBL" id="CAJNBJ010000018">
    <property type="protein sequence ID" value="CAE6787273.1"/>
    <property type="molecule type" value="Genomic_DNA"/>
</dbReference>
<comment type="caution">
    <text evidence="2">The sequence shown here is derived from an EMBL/GenBank/DDBJ whole genome shotgun (WGS) entry which is preliminary data.</text>
</comment>
<name>A0ABM8S406_9BACT</name>
<organism evidence="2 3">
    <name type="scientific">Nitrospira defluvii</name>
    <dbReference type="NCBI Taxonomy" id="330214"/>
    <lineage>
        <taxon>Bacteria</taxon>
        <taxon>Pseudomonadati</taxon>
        <taxon>Nitrospirota</taxon>
        <taxon>Nitrospiria</taxon>
        <taxon>Nitrospirales</taxon>
        <taxon>Nitrospiraceae</taxon>
        <taxon>Nitrospira</taxon>
    </lineage>
</organism>
<keyword evidence="3" id="KW-1185">Reference proteome</keyword>
<dbReference type="Proteomes" id="UP000675880">
    <property type="component" value="Unassembled WGS sequence"/>
</dbReference>
<evidence type="ECO:0008006" key="4">
    <source>
        <dbReference type="Google" id="ProtNLM"/>
    </source>
</evidence>
<keyword evidence="1" id="KW-0732">Signal</keyword>
<reference evidence="2 3" key="1">
    <citation type="submission" date="2021-02" db="EMBL/GenBank/DDBJ databases">
        <authorList>
            <person name="Han P."/>
        </authorList>
    </citation>
    <scope>NUCLEOTIDE SEQUENCE [LARGE SCALE GENOMIC DNA]</scope>
    <source>
        <strain evidence="2">Candidatus Nitrospira sp. ZN2</strain>
    </source>
</reference>
<proteinExistence type="predicted"/>
<protein>
    <recommendedName>
        <fullName evidence="4">Copper type II ascorbate-dependent monooxygenase C-terminal domain-containing protein</fullName>
    </recommendedName>
</protein>
<evidence type="ECO:0000313" key="2">
    <source>
        <dbReference type="EMBL" id="CAE6787273.1"/>
    </source>
</evidence>
<accession>A0ABM8S406</accession>